<keyword evidence="1" id="KW-0472">Membrane</keyword>
<dbReference type="Proteomes" id="UP000324222">
    <property type="component" value="Unassembled WGS sequence"/>
</dbReference>
<accession>A0A5B7D8Q1</accession>
<keyword evidence="1" id="KW-0812">Transmembrane</keyword>
<proteinExistence type="predicted"/>
<evidence type="ECO:0000313" key="2">
    <source>
        <dbReference type="EMBL" id="MPC17698.1"/>
    </source>
</evidence>
<organism evidence="2 3">
    <name type="scientific">Portunus trituberculatus</name>
    <name type="common">Swimming crab</name>
    <name type="synonym">Neptunus trituberculatus</name>
    <dbReference type="NCBI Taxonomy" id="210409"/>
    <lineage>
        <taxon>Eukaryota</taxon>
        <taxon>Metazoa</taxon>
        <taxon>Ecdysozoa</taxon>
        <taxon>Arthropoda</taxon>
        <taxon>Crustacea</taxon>
        <taxon>Multicrustacea</taxon>
        <taxon>Malacostraca</taxon>
        <taxon>Eumalacostraca</taxon>
        <taxon>Eucarida</taxon>
        <taxon>Decapoda</taxon>
        <taxon>Pleocyemata</taxon>
        <taxon>Brachyura</taxon>
        <taxon>Eubrachyura</taxon>
        <taxon>Portunoidea</taxon>
        <taxon>Portunidae</taxon>
        <taxon>Portuninae</taxon>
        <taxon>Portunus</taxon>
    </lineage>
</organism>
<dbReference type="EMBL" id="VSRR010000613">
    <property type="protein sequence ID" value="MPC17698.1"/>
    <property type="molecule type" value="Genomic_DNA"/>
</dbReference>
<feature type="transmembrane region" description="Helical" evidence="1">
    <location>
        <begin position="45"/>
        <end position="65"/>
    </location>
</feature>
<protein>
    <submittedName>
        <fullName evidence="2">Uncharacterized protein</fullName>
    </submittedName>
</protein>
<evidence type="ECO:0000256" key="1">
    <source>
        <dbReference type="SAM" id="Phobius"/>
    </source>
</evidence>
<name>A0A5B7D8Q1_PORTR</name>
<keyword evidence="3" id="KW-1185">Reference proteome</keyword>
<keyword evidence="1" id="KW-1133">Transmembrane helix</keyword>
<sequence>MLVGVICDHTVFSYLPFIFILDINGNGRAECRGLSLVHAKESQPLVTVSVLVGLQHCAFLTLLVLRMRKIDSVTIQDRFGQKVTDVGQEDKEQRDAHHTVQDGDLAARGGLGCNVAVTCQ</sequence>
<gene>
    <name evidence="2" type="ORF">E2C01_010562</name>
</gene>
<comment type="caution">
    <text evidence="2">The sequence shown here is derived from an EMBL/GenBank/DDBJ whole genome shotgun (WGS) entry which is preliminary data.</text>
</comment>
<evidence type="ECO:0000313" key="3">
    <source>
        <dbReference type="Proteomes" id="UP000324222"/>
    </source>
</evidence>
<dbReference type="AlphaFoldDB" id="A0A5B7D8Q1"/>
<reference evidence="2 3" key="1">
    <citation type="submission" date="2019-05" db="EMBL/GenBank/DDBJ databases">
        <title>Another draft genome of Portunus trituberculatus and its Hox gene families provides insights of decapod evolution.</title>
        <authorList>
            <person name="Jeong J.-H."/>
            <person name="Song I."/>
            <person name="Kim S."/>
            <person name="Choi T."/>
            <person name="Kim D."/>
            <person name="Ryu S."/>
            <person name="Kim W."/>
        </authorList>
    </citation>
    <scope>NUCLEOTIDE SEQUENCE [LARGE SCALE GENOMIC DNA]</scope>
    <source>
        <tissue evidence="2">Muscle</tissue>
    </source>
</reference>